<dbReference type="EMBL" id="JAAAIN010003510">
    <property type="protein sequence ID" value="KAG0285363.1"/>
    <property type="molecule type" value="Genomic_DNA"/>
</dbReference>
<dbReference type="OrthoDB" id="2413248at2759"/>
<sequence>MVVQFEPYKTLFTSLQSDGIVEKAKNLTNLAFVSPRLLSLSGYFGAYEVFNVFTNFATNSAWMGVRLNYTNGVVDQVR</sequence>
<dbReference type="Proteomes" id="UP000823405">
    <property type="component" value="Unassembled WGS sequence"/>
</dbReference>
<comment type="caution">
    <text evidence="1">The sequence shown here is derived from an EMBL/GenBank/DDBJ whole genome shotgun (WGS) entry which is preliminary data.</text>
</comment>
<name>A0A9P6UDW5_9FUNG</name>
<evidence type="ECO:0000313" key="2">
    <source>
        <dbReference type="Proteomes" id="UP000823405"/>
    </source>
</evidence>
<gene>
    <name evidence="1" type="ORF">BGZ97_007837</name>
</gene>
<reference evidence="1" key="1">
    <citation type="journal article" date="2020" name="Fungal Divers.">
        <title>Resolving the Mortierellaceae phylogeny through synthesis of multi-gene phylogenetics and phylogenomics.</title>
        <authorList>
            <person name="Vandepol N."/>
            <person name="Liber J."/>
            <person name="Desiro A."/>
            <person name="Na H."/>
            <person name="Kennedy M."/>
            <person name="Barry K."/>
            <person name="Grigoriev I.V."/>
            <person name="Miller A.N."/>
            <person name="O'Donnell K."/>
            <person name="Stajich J.E."/>
            <person name="Bonito G."/>
        </authorList>
    </citation>
    <scope>NUCLEOTIDE SEQUENCE</scope>
    <source>
        <strain evidence="1">NVP60</strain>
    </source>
</reference>
<dbReference type="AlphaFoldDB" id="A0A9P6UDW5"/>
<proteinExistence type="predicted"/>
<evidence type="ECO:0000313" key="1">
    <source>
        <dbReference type="EMBL" id="KAG0285363.1"/>
    </source>
</evidence>
<feature type="non-terminal residue" evidence="1">
    <location>
        <position position="78"/>
    </location>
</feature>
<organism evidence="1 2">
    <name type="scientific">Linnemannia gamsii</name>
    <dbReference type="NCBI Taxonomy" id="64522"/>
    <lineage>
        <taxon>Eukaryota</taxon>
        <taxon>Fungi</taxon>
        <taxon>Fungi incertae sedis</taxon>
        <taxon>Mucoromycota</taxon>
        <taxon>Mortierellomycotina</taxon>
        <taxon>Mortierellomycetes</taxon>
        <taxon>Mortierellales</taxon>
        <taxon>Mortierellaceae</taxon>
        <taxon>Linnemannia</taxon>
    </lineage>
</organism>
<keyword evidence="2" id="KW-1185">Reference proteome</keyword>
<accession>A0A9P6UDW5</accession>
<protein>
    <submittedName>
        <fullName evidence="1">Uncharacterized protein</fullName>
    </submittedName>
</protein>